<feature type="non-terminal residue" evidence="2">
    <location>
        <position position="1"/>
    </location>
</feature>
<comment type="caution">
    <text evidence="2">The sequence shown here is derived from an EMBL/GenBank/DDBJ whole genome shotgun (WGS) entry which is preliminary data.</text>
</comment>
<gene>
    <name evidence="2" type="ORF">SDJN03_03511</name>
</gene>
<protein>
    <submittedName>
        <fullName evidence="2">Uncharacterized protein</fullName>
    </submittedName>
</protein>
<dbReference type="Proteomes" id="UP000685013">
    <property type="component" value="Chromosome 2"/>
</dbReference>
<evidence type="ECO:0000313" key="3">
    <source>
        <dbReference type="Proteomes" id="UP000685013"/>
    </source>
</evidence>
<evidence type="ECO:0000313" key="2">
    <source>
        <dbReference type="EMBL" id="KAG6606194.1"/>
    </source>
</evidence>
<name>A0AAV6P367_9ROSI</name>
<reference evidence="2 3" key="1">
    <citation type="journal article" date="2021" name="Hortic Res">
        <title>The domestication of Cucurbita argyrosperma as revealed by the genome of its wild relative.</title>
        <authorList>
            <person name="Barrera-Redondo J."/>
            <person name="Sanchez-de la Vega G."/>
            <person name="Aguirre-Liguori J.A."/>
            <person name="Castellanos-Morales G."/>
            <person name="Gutierrez-Guerrero Y.T."/>
            <person name="Aguirre-Dugua X."/>
            <person name="Aguirre-Planter E."/>
            <person name="Tenaillon M.I."/>
            <person name="Lira-Saade R."/>
            <person name="Eguiarte L.E."/>
        </authorList>
    </citation>
    <scope>NUCLEOTIDE SEQUENCE [LARGE SCALE GENOMIC DNA]</scope>
    <source>
        <strain evidence="2">JBR-2021</strain>
    </source>
</reference>
<sequence length="156" mass="17271">MVCKKGKQFAFQIIQEVSTTKQKQQQQQQQHSTAQHSTAKGLSLHALAFQVTLPIFCNLIPLLSIFPQNAPSPPAKSHSTLIKSTSDELPEMKPPRLNLTSASPERPQSRRKNRPSPVVAFERSPQAVESKKPSVPRHHLVIGIIKNRQVTAATAD</sequence>
<proteinExistence type="predicted"/>
<dbReference type="EMBL" id="JAGKQH010000002">
    <property type="protein sequence ID" value="KAG6606194.1"/>
    <property type="molecule type" value="Genomic_DNA"/>
</dbReference>
<organism evidence="2 3">
    <name type="scientific">Cucurbita argyrosperma subsp. sororia</name>
    <dbReference type="NCBI Taxonomy" id="37648"/>
    <lineage>
        <taxon>Eukaryota</taxon>
        <taxon>Viridiplantae</taxon>
        <taxon>Streptophyta</taxon>
        <taxon>Embryophyta</taxon>
        <taxon>Tracheophyta</taxon>
        <taxon>Spermatophyta</taxon>
        <taxon>Magnoliopsida</taxon>
        <taxon>eudicotyledons</taxon>
        <taxon>Gunneridae</taxon>
        <taxon>Pentapetalae</taxon>
        <taxon>rosids</taxon>
        <taxon>fabids</taxon>
        <taxon>Cucurbitales</taxon>
        <taxon>Cucurbitaceae</taxon>
        <taxon>Cucurbiteae</taxon>
        <taxon>Cucurbita</taxon>
    </lineage>
</organism>
<accession>A0AAV6P367</accession>
<feature type="region of interest" description="Disordered" evidence="1">
    <location>
        <begin position="68"/>
        <end position="136"/>
    </location>
</feature>
<dbReference type="AlphaFoldDB" id="A0AAV6P367"/>
<evidence type="ECO:0000256" key="1">
    <source>
        <dbReference type="SAM" id="MobiDB-lite"/>
    </source>
</evidence>
<keyword evidence="3" id="KW-1185">Reference proteome</keyword>